<dbReference type="OrthoDB" id="2732603at2"/>
<dbReference type="EMBL" id="CP042593">
    <property type="protein sequence ID" value="QED46200.1"/>
    <property type="molecule type" value="Genomic_DNA"/>
</dbReference>
<evidence type="ECO:0000313" key="3">
    <source>
        <dbReference type="Proteomes" id="UP000321555"/>
    </source>
</evidence>
<sequence length="244" mass="28709">MQKELEELAKERKIEQKSKPTQSFSSPTSAVSLEETRILSEYIDQQNLFKIISQEKSLRKPLTLKKFFKMKRNQEVVISSVIEKDVTVKTEGKVAAIGRDFVMVTNLQNRIWIPYIAIESATIPFGFPTYSNPHQHHIYDNQLQQKLMLKFGETVAKKEELVRQFFEETLRTNLHSWREMWVEVKTAEKIFFGKITESTKDELILQLFKKNIKIPFNDIRYVSTVGLFPLWKKILKLMFDSSNK</sequence>
<organism evidence="2 3">
    <name type="scientific">Cytobacillus dafuensis</name>
    <name type="common">Bacillus dafuensis</name>
    <dbReference type="NCBI Taxonomy" id="1742359"/>
    <lineage>
        <taxon>Bacteria</taxon>
        <taxon>Bacillati</taxon>
        <taxon>Bacillota</taxon>
        <taxon>Bacilli</taxon>
        <taxon>Bacillales</taxon>
        <taxon>Bacillaceae</taxon>
        <taxon>Cytobacillus</taxon>
    </lineage>
</organism>
<name>A0A5B8YZT0_CYTDA</name>
<gene>
    <name evidence="2" type="ORF">FSZ17_02280</name>
</gene>
<dbReference type="RefSeq" id="WP_057775460.1">
    <property type="nucleotide sequence ID" value="NZ_CP042593.1"/>
</dbReference>
<proteinExistence type="predicted"/>
<dbReference type="Proteomes" id="UP000321555">
    <property type="component" value="Chromosome"/>
</dbReference>
<feature type="compositionally biased region" description="Basic and acidic residues" evidence="1">
    <location>
        <begin position="1"/>
        <end position="18"/>
    </location>
</feature>
<protein>
    <submittedName>
        <fullName evidence="2">Uncharacterized protein</fullName>
    </submittedName>
</protein>
<dbReference type="AlphaFoldDB" id="A0A5B8YZT0"/>
<dbReference type="KEGG" id="bda:FSZ17_02280"/>
<reference evidence="3" key="1">
    <citation type="submission" date="2019-08" db="EMBL/GenBank/DDBJ databases">
        <authorList>
            <person name="Zheng X."/>
        </authorList>
    </citation>
    <scope>NUCLEOTIDE SEQUENCE [LARGE SCALE GENOMIC DNA]</scope>
    <source>
        <strain evidence="3">FJAT-25496</strain>
    </source>
</reference>
<dbReference type="STRING" id="1742359.GCA_001439625_04297"/>
<feature type="region of interest" description="Disordered" evidence="1">
    <location>
        <begin position="1"/>
        <end position="29"/>
    </location>
</feature>
<accession>A0A5B8YZT0</accession>
<evidence type="ECO:0000256" key="1">
    <source>
        <dbReference type="SAM" id="MobiDB-lite"/>
    </source>
</evidence>
<keyword evidence="3" id="KW-1185">Reference proteome</keyword>
<evidence type="ECO:0000313" key="2">
    <source>
        <dbReference type="EMBL" id="QED46200.1"/>
    </source>
</evidence>
<feature type="compositionally biased region" description="Polar residues" evidence="1">
    <location>
        <begin position="19"/>
        <end position="29"/>
    </location>
</feature>